<sequence length="393" mass="43721">MRATSTRSLIGSNMMGPPVNRMKHGIEHVPRKLPKYVELWEDRHGKRRIYFRRGKGPRIPLPDDVRSDAFQEAYAAALAGDVAARKKKEETAAPGTVGALILSYQQSAGYIELRETTRKGYASRIEALRKGHANRTISGMTREGIVTKILAPYAGRPGAALSILKMLRILIRHAIDIGWLNHDPSIGIKRPKIGEVRSWTDEEIAQFEAHWPAGTRERLAFALMLYTGQRRSDVHRMTWAATTNATVTVTQQKTGARLVIPLHANLRQILAAAPRDHVTILNTAFGKPFTVDGFSQFLRDAISAADLPLECQPHGLRKAAGRRLAEAGCSAREIMAILGHKTLSEAERYTRDADQRRLAEAAIVRLEGQRANKIPKPPPARLGNRRKKTDKSI</sequence>
<dbReference type="Gene3D" id="1.10.150.130">
    <property type="match status" value="1"/>
</dbReference>
<dbReference type="InterPro" id="IPR050090">
    <property type="entry name" value="Tyrosine_recombinase_XerCD"/>
</dbReference>
<protein>
    <recommendedName>
        <fullName evidence="6">Tyr recombinase domain-containing protein</fullName>
    </recommendedName>
</protein>
<feature type="domain" description="Tyr recombinase" evidence="6">
    <location>
        <begin position="194"/>
        <end position="363"/>
    </location>
</feature>
<evidence type="ECO:0000259" key="6">
    <source>
        <dbReference type="PROSITE" id="PS51898"/>
    </source>
</evidence>
<proteinExistence type="inferred from homology"/>
<dbReference type="InterPro" id="IPR010998">
    <property type="entry name" value="Integrase_recombinase_N"/>
</dbReference>
<feature type="compositionally biased region" description="Basic residues" evidence="5">
    <location>
        <begin position="383"/>
        <end position="393"/>
    </location>
</feature>
<evidence type="ECO:0000256" key="1">
    <source>
        <dbReference type="ARBA" id="ARBA00008857"/>
    </source>
</evidence>
<feature type="region of interest" description="Disordered" evidence="5">
    <location>
        <begin position="1"/>
        <end position="22"/>
    </location>
</feature>
<organism evidence="7 8">
    <name type="scientific">Methylocystis iwaonis</name>
    <dbReference type="NCBI Taxonomy" id="2885079"/>
    <lineage>
        <taxon>Bacteria</taxon>
        <taxon>Pseudomonadati</taxon>
        <taxon>Pseudomonadota</taxon>
        <taxon>Alphaproteobacteria</taxon>
        <taxon>Hyphomicrobiales</taxon>
        <taxon>Methylocystaceae</taxon>
        <taxon>Methylocystis</taxon>
    </lineage>
</organism>
<evidence type="ECO:0000256" key="2">
    <source>
        <dbReference type="ARBA" id="ARBA00022908"/>
    </source>
</evidence>
<keyword evidence="3" id="KW-0238">DNA-binding</keyword>
<keyword evidence="8" id="KW-1185">Reference proteome</keyword>
<dbReference type="PROSITE" id="PS51898">
    <property type="entry name" value="TYR_RECOMBINASE"/>
    <property type="match status" value="1"/>
</dbReference>
<comment type="similarity">
    <text evidence="1">Belongs to the 'phage' integrase family.</text>
</comment>
<accession>A0ABM8E7L1</accession>
<dbReference type="SUPFAM" id="SSF56349">
    <property type="entry name" value="DNA breaking-rejoining enzymes"/>
    <property type="match status" value="1"/>
</dbReference>
<dbReference type="Pfam" id="PF00589">
    <property type="entry name" value="Phage_integrase"/>
    <property type="match status" value="1"/>
</dbReference>
<dbReference type="PANTHER" id="PTHR30349">
    <property type="entry name" value="PHAGE INTEGRASE-RELATED"/>
    <property type="match status" value="1"/>
</dbReference>
<keyword evidence="2" id="KW-0229">DNA integration</keyword>
<name>A0ABM8E7L1_9HYPH</name>
<feature type="region of interest" description="Disordered" evidence="5">
    <location>
        <begin position="368"/>
        <end position="393"/>
    </location>
</feature>
<evidence type="ECO:0000313" key="7">
    <source>
        <dbReference type="EMBL" id="BDV33954.1"/>
    </source>
</evidence>
<dbReference type="EMBL" id="AP027142">
    <property type="protein sequence ID" value="BDV33954.1"/>
    <property type="molecule type" value="Genomic_DNA"/>
</dbReference>
<evidence type="ECO:0000256" key="4">
    <source>
        <dbReference type="ARBA" id="ARBA00023172"/>
    </source>
</evidence>
<dbReference type="InterPro" id="IPR002104">
    <property type="entry name" value="Integrase_catalytic"/>
</dbReference>
<evidence type="ECO:0000256" key="3">
    <source>
        <dbReference type="ARBA" id="ARBA00023125"/>
    </source>
</evidence>
<dbReference type="Gene3D" id="1.10.443.10">
    <property type="entry name" value="Intergrase catalytic core"/>
    <property type="match status" value="1"/>
</dbReference>
<dbReference type="Proteomes" id="UP001317629">
    <property type="component" value="Chromosome"/>
</dbReference>
<feature type="compositionally biased region" description="Polar residues" evidence="5">
    <location>
        <begin position="1"/>
        <end position="11"/>
    </location>
</feature>
<evidence type="ECO:0000256" key="5">
    <source>
        <dbReference type="SAM" id="MobiDB-lite"/>
    </source>
</evidence>
<dbReference type="InterPro" id="IPR013762">
    <property type="entry name" value="Integrase-like_cat_sf"/>
</dbReference>
<reference evidence="7 8" key="1">
    <citation type="journal article" date="2023" name="Int. J. Syst. Evol. Microbiol.">
        <title>Methylocystis iwaonis sp. nov., a type II methane-oxidizing bacterium from surface soil of a rice paddy field in Japan, and emended description of the genus Methylocystis (ex Whittenbury et al. 1970) Bowman et al. 1993.</title>
        <authorList>
            <person name="Kaise H."/>
            <person name="Sawadogo J.B."/>
            <person name="Alam M.S."/>
            <person name="Ueno C."/>
            <person name="Dianou D."/>
            <person name="Shinjo R."/>
            <person name="Asakawa S."/>
        </authorList>
    </citation>
    <scope>NUCLEOTIDE SEQUENCE [LARGE SCALE GENOMIC DNA]</scope>
    <source>
        <strain evidence="7 8">SS37A-Re</strain>
    </source>
</reference>
<gene>
    <name evidence="7" type="ORF">SS37A_14830</name>
</gene>
<evidence type="ECO:0000313" key="8">
    <source>
        <dbReference type="Proteomes" id="UP001317629"/>
    </source>
</evidence>
<dbReference type="InterPro" id="IPR011010">
    <property type="entry name" value="DNA_brk_join_enz"/>
</dbReference>
<keyword evidence="4" id="KW-0233">DNA recombination</keyword>
<dbReference type="PANTHER" id="PTHR30349:SF41">
    <property type="entry name" value="INTEGRASE_RECOMBINASE PROTEIN MJ0367-RELATED"/>
    <property type="match status" value="1"/>
</dbReference>